<dbReference type="PROSITE" id="PS50893">
    <property type="entry name" value="ABC_TRANSPORTER_2"/>
    <property type="match status" value="1"/>
</dbReference>
<reference evidence="3" key="2">
    <citation type="submission" date="2020-09" db="EMBL/GenBank/DDBJ databases">
        <authorList>
            <person name="Sun Q."/>
            <person name="Zhou Y."/>
        </authorList>
    </citation>
    <scope>NUCLEOTIDE SEQUENCE</scope>
    <source>
        <strain evidence="3">CGMCC 1.12698</strain>
    </source>
</reference>
<dbReference type="InterPro" id="IPR027417">
    <property type="entry name" value="P-loop_NTPase"/>
</dbReference>
<feature type="domain" description="HTH LytTR-type" evidence="2">
    <location>
        <begin position="243"/>
        <end position="349"/>
    </location>
</feature>
<dbReference type="Gene3D" id="3.40.50.300">
    <property type="entry name" value="P-loop containing nucleotide triphosphate hydrolases"/>
    <property type="match status" value="1"/>
</dbReference>
<evidence type="ECO:0000313" key="4">
    <source>
        <dbReference type="Proteomes" id="UP000605259"/>
    </source>
</evidence>
<dbReference type="Proteomes" id="UP000605259">
    <property type="component" value="Unassembled WGS sequence"/>
</dbReference>
<keyword evidence="4" id="KW-1185">Reference proteome</keyword>
<dbReference type="GO" id="GO:0005524">
    <property type="term" value="F:ATP binding"/>
    <property type="evidence" value="ECO:0007669"/>
    <property type="project" value="InterPro"/>
</dbReference>
<dbReference type="InterPro" id="IPR003439">
    <property type="entry name" value="ABC_transporter-like_ATP-bd"/>
</dbReference>
<dbReference type="PIRSF" id="PIRSF036612">
    <property type="entry name" value="ABC_ATP_LytTR"/>
    <property type="match status" value="1"/>
</dbReference>
<dbReference type="GO" id="GO:0003677">
    <property type="term" value="F:DNA binding"/>
    <property type="evidence" value="ECO:0007669"/>
    <property type="project" value="InterPro"/>
</dbReference>
<evidence type="ECO:0000259" key="1">
    <source>
        <dbReference type="PROSITE" id="PS50893"/>
    </source>
</evidence>
<comment type="caution">
    <text evidence="3">The sequence shown here is derived from an EMBL/GenBank/DDBJ whole genome shotgun (WGS) entry which is preliminary data.</text>
</comment>
<dbReference type="RefSeq" id="WP_188389693.1">
    <property type="nucleotide sequence ID" value="NZ_BMFK01000004.1"/>
</dbReference>
<evidence type="ECO:0000259" key="2">
    <source>
        <dbReference type="PROSITE" id="PS50930"/>
    </source>
</evidence>
<dbReference type="SMART" id="SM00850">
    <property type="entry name" value="LytTR"/>
    <property type="match status" value="1"/>
</dbReference>
<dbReference type="PANTHER" id="PTHR43038">
    <property type="entry name" value="ATP-BINDING CASSETTE, SUB-FAMILY H, MEMBER 1"/>
    <property type="match status" value="1"/>
</dbReference>
<dbReference type="EMBL" id="BMFK01000004">
    <property type="protein sequence ID" value="GGE81655.1"/>
    <property type="molecule type" value="Genomic_DNA"/>
</dbReference>
<feature type="domain" description="ABC transporter" evidence="1">
    <location>
        <begin position="4"/>
        <end position="226"/>
    </location>
</feature>
<dbReference type="Pfam" id="PF00005">
    <property type="entry name" value="ABC_tran"/>
    <property type="match status" value="1"/>
</dbReference>
<dbReference type="Gene3D" id="2.40.50.1020">
    <property type="entry name" value="LytTr DNA-binding domain"/>
    <property type="match status" value="1"/>
</dbReference>
<name>A0A917ESJ4_9BACI</name>
<dbReference type="Pfam" id="PF04397">
    <property type="entry name" value="LytTR"/>
    <property type="match status" value="1"/>
</dbReference>
<dbReference type="PROSITE" id="PS50930">
    <property type="entry name" value="HTH_LYTTR"/>
    <property type="match status" value="1"/>
</dbReference>
<dbReference type="SUPFAM" id="SSF52540">
    <property type="entry name" value="P-loop containing nucleoside triphosphate hydrolases"/>
    <property type="match status" value="1"/>
</dbReference>
<dbReference type="PANTHER" id="PTHR43038:SF3">
    <property type="entry name" value="ABC TRANSPORTER G FAMILY MEMBER 20 ISOFORM X1"/>
    <property type="match status" value="1"/>
</dbReference>
<dbReference type="InterPro" id="IPR007492">
    <property type="entry name" value="LytTR_DNA-bd_dom"/>
</dbReference>
<proteinExistence type="predicted"/>
<organism evidence="3 4">
    <name type="scientific">Priestia taiwanensis</name>
    <dbReference type="NCBI Taxonomy" id="1347902"/>
    <lineage>
        <taxon>Bacteria</taxon>
        <taxon>Bacillati</taxon>
        <taxon>Bacillota</taxon>
        <taxon>Bacilli</taxon>
        <taxon>Bacillales</taxon>
        <taxon>Bacillaceae</taxon>
        <taxon>Priestia</taxon>
    </lineage>
</organism>
<reference evidence="3" key="1">
    <citation type="journal article" date="2014" name="Int. J. Syst. Evol. Microbiol.">
        <title>Complete genome sequence of Corynebacterium casei LMG S-19264T (=DSM 44701T), isolated from a smear-ripened cheese.</title>
        <authorList>
            <consortium name="US DOE Joint Genome Institute (JGI-PGF)"/>
            <person name="Walter F."/>
            <person name="Albersmeier A."/>
            <person name="Kalinowski J."/>
            <person name="Ruckert C."/>
        </authorList>
    </citation>
    <scope>NUCLEOTIDE SEQUENCE</scope>
    <source>
        <strain evidence="3">CGMCC 1.12698</strain>
    </source>
</reference>
<sequence length="349" mass="40831">MLLLDVQEVNKIHKNKHLIQDVSFTVDAGECKVLVCNKETGELFINLLFDIDSPTSGTVLFKGERLHPNKHSTYVGVFMLEDGHYERMTVKEFLSFFKDMYRSELSVEKTLEKVGLFDKQKIKLERLTYSELRRLHLARVFIHNPSLVILEEPEQNVDTESVILIRKTIESLRQEKKGILITTFSLETALSITDDVYILNEDGFKRVESEQEVVQEEFVPVEIEEQHEEEEATIAKPIRIDKIPAKVNEKLILFDPMEIYFVESQEGNSYIHVKEGRFLCTYTLNELQEKLKVFGFFRCHRSYIINLQRVREVITWTRNSYSLILDNKEKSSIPLSKGRYDELKEIMGL</sequence>
<dbReference type="AlphaFoldDB" id="A0A917ESJ4"/>
<protein>
    <submittedName>
        <fullName evidence="3">Transcriptional regulator</fullName>
    </submittedName>
</protein>
<dbReference type="InterPro" id="IPR012046">
    <property type="entry name" value="LytTR_ABC"/>
</dbReference>
<accession>A0A917ESJ4</accession>
<gene>
    <name evidence="3" type="ORF">GCM10007140_34120</name>
</gene>
<evidence type="ECO:0000313" key="3">
    <source>
        <dbReference type="EMBL" id="GGE81655.1"/>
    </source>
</evidence>
<dbReference type="GO" id="GO:0016887">
    <property type="term" value="F:ATP hydrolysis activity"/>
    <property type="evidence" value="ECO:0007669"/>
    <property type="project" value="InterPro"/>
</dbReference>